<accession>A0A238D186</accession>
<evidence type="ECO:0000313" key="2">
    <source>
        <dbReference type="EMBL" id="SBP86960.1"/>
    </source>
</evidence>
<dbReference type="AlphaFoldDB" id="A0A238D186"/>
<evidence type="ECO:0000259" key="1">
    <source>
        <dbReference type="Pfam" id="PF06527"/>
    </source>
</evidence>
<evidence type="ECO:0000313" key="3">
    <source>
        <dbReference type="Proteomes" id="UP000214566"/>
    </source>
</evidence>
<proteinExistence type="predicted"/>
<reference evidence="2 3" key="1">
    <citation type="submission" date="2016-06" db="EMBL/GenBank/DDBJ databases">
        <authorList>
            <person name="Kjaerup R.B."/>
            <person name="Dalgaard T.S."/>
            <person name="Juul-Madsen H.R."/>
        </authorList>
    </citation>
    <scope>NUCLEOTIDE SEQUENCE [LARGE SCALE GENOMIC DNA]</scope>
    <source>
        <strain evidence="2 3">DSM 16361</strain>
    </source>
</reference>
<organism evidence="2 3">
    <name type="scientific">Thiomonas delicata</name>
    <name type="common">Thiomonas cuprina</name>
    <dbReference type="NCBI Taxonomy" id="364030"/>
    <lineage>
        <taxon>Bacteria</taxon>
        <taxon>Pseudomonadati</taxon>
        <taxon>Pseudomonadota</taxon>
        <taxon>Betaproteobacteria</taxon>
        <taxon>Burkholderiales</taxon>
        <taxon>Thiomonas</taxon>
    </lineage>
</organism>
<feature type="domain" description="TniQ" evidence="1">
    <location>
        <begin position="27"/>
        <end position="178"/>
    </location>
</feature>
<keyword evidence="3" id="KW-1185">Reference proteome</keyword>
<dbReference type="EMBL" id="FLMQ01000045">
    <property type="protein sequence ID" value="SBP86960.1"/>
    <property type="molecule type" value="Genomic_DNA"/>
</dbReference>
<name>A0A238D186_THIDL</name>
<sequence length="463" mass="52126">MQACAPRAAQIPSSARFRAVSPIAFLPGWQGDESLYSWCARFHQVCGNGSARRTSSVLFGGEHAVRERDAPMQLRHFVDATHGALGSVESILRTRTATGLYWPFLHPRRREQIRRYFDSTAGSGWVTRIGMPASALAVRELRYCNECVVEDVSRIGIPRWRLAHQISCAHVCLDHENPLRTLKLRASTWLLPPEAKAAIGRTEEATWSPAAGRILQRLAHLAWKCIGVEAIELDLVRAAVLHRLREDGIASWQFPVDGVRLARWFRGTDLASAIREAHSSPARLADGLWVHALLRRRREEHPVLWLMLWCAIHPEYSLDALTSGFLAPAACPVIWDERGQGCLWSTPRFALPPNVMDLILRHDSLKSAARVLGISIVTLRRHLELEGCHGGEFFAEARASQRRHDALEVIRQYVAQHPGCSRTAVHHDCKTAVAWLSRNSKDDLARLLATIPERRPRQLDLLR</sequence>
<dbReference type="Pfam" id="PF06527">
    <property type="entry name" value="TniQ"/>
    <property type="match status" value="1"/>
</dbReference>
<gene>
    <name evidence="2" type="ORF">THIARS_50208</name>
</gene>
<dbReference type="Proteomes" id="UP000214566">
    <property type="component" value="Unassembled WGS sequence"/>
</dbReference>
<dbReference type="InterPro" id="IPR009492">
    <property type="entry name" value="TniQ"/>
</dbReference>
<protein>
    <recommendedName>
        <fullName evidence="1">TniQ domain-containing protein</fullName>
    </recommendedName>
</protein>